<reference evidence="1 2" key="1">
    <citation type="submission" date="2017-03" db="EMBL/GenBank/DDBJ databases">
        <title>An alternative strategy for trypanosome survival in the mammalian bloodstream revealed through genome and transcriptome analysis of the ubiquitous bovine parasite Trypanosoma (Megatrypanum) theileri.</title>
        <authorList>
            <person name="Kelly S."/>
            <person name="Ivens A."/>
            <person name="Mott A."/>
            <person name="O'Neill E."/>
            <person name="Emms D."/>
            <person name="Macleod O."/>
            <person name="Voorheis P."/>
            <person name="Matthews J."/>
            <person name="Matthews K."/>
            <person name="Carrington M."/>
        </authorList>
    </citation>
    <scope>NUCLEOTIDE SEQUENCE [LARGE SCALE GENOMIC DNA]</scope>
    <source>
        <strain evidence="1">Edinburgh</strain>
    </source>
</reference>
<dbReference type="RefSeq" id="XP_028884551.1">
    <property type="nucleotide sequence ID" value="XM_029024148.1"/>
</dbReference>
<organism evidence="1 2">
    <name type="scientific">Trypanosoma theileri</name>
    <dbReference type="NCBI Taxonomy" id="67003"/>
    <lineage>
        <taxon>Eukaryota</taxon>
        <taxon>Discoba</taxon>
        <taxon>Euglenozoa</taxon>
        <taxon>Kinetoplastea</taxon>
        <taxon>Metakinetoplastina</taxon>
        <taxon>Trypanosomatida</taxon>
        <taxon>Trypanosomatidae</taxon>
        <taxon>Trypanosoma</taxon>
    </lineage>
</organism>
<dbReference type="AlphaFoldDB" id="A0A1X0P0Q4"/>
<dbReference type="GeneID" id="39983928"/>
<dbReference type="VEuPathDB" id="TriTrypDB:TM35_000082830"/>
<sequence length="99" mass="11106">MMFGRPPAPQVNWEGMYFYQRVHHLVDHAADWMVSRLDWWLPSIAAGMALSLLILSGDPIAEGGAMVLPTLSPVVRTPSFGLQLPEREGQAPEEEEEEF</sequence>
<dbReference type="OrthoDB" id="248858at2759"/>
<gene>
    <name evidence="1" type="ORF">TM35_000082830</name>
</gene>
<accession>A0A1X0P0Q4</accession>
<dbReference type="EMBL" id="NBCO01000008">
    <property type="protein sequence ID" value="ORC90485.1"/>
    <property type="molecule type" value="Genomic_DNA"/>
</dbReference>
<evidence type="ECO:0000313" key="2">
    <source>
        <dbReference type="Proteomes" id="UP000192257"/>
    </source>
</evidence>
<dbReference type="Proteomes" id="UP000192257">
    <property type="component" value="Unassembled WGS sequence"/>
</dbReference>
<comment type="caution">
    <text evidence="1">The sequence shown here is derived from an EMBL/GenBank/DDBJ whole genome shotgun (WGS) entry which is preliminary data.</text>
</comment>
<protein>
    <submittedName>
        <fullName evidence="1">Putative variant surface glycoprotein</fullName>
    </submittedName>
</protein>
<keyword evidence="2" id="KW-1185">Reference proteome</keyword>
<proteinExistence type="predicted"/>
<evidence type="ECO:0000313" key="1">
    <source>
        <dbReference type="EMBL" id="ORC90485.1"/>
    </source>
</evidence>
<name>A0A1X0P0Q4_9TRYP</name>